<dbReference type="GO" id="GO:0003676">
    <property type="term" value="F:nucleic acid binding"/>
    <property type="evidence" value="ECO:0007669"/>
    <property type="project" value="InterPro"/>
</dbReference>
<feature type="domain" description="DDH" evidence="6">
    <location>
        <begin position="74"/>
        <end position="235"/>
    </location>
</feature>
<feature type="domain" description="RecJ OB" evidence="8">
    <location>
        <begin position="476"/>
        <end position="573"/>
    </location>
</feature>
<evidence type="ECO:0000259" key="7">
    <source>
        <dbReference type="Pfam" id="PF02272"/>
    </source>
</evidence>
<protein>
    <recommendedName>
        <fullName evidence="2">Single-stranded-DNA-specific exonuclease RecJ</fullName>
    </recommendedName>
</protein>
<dbReference type="Pfam" id="PF01368">
    <property type="entry name" value="DHH"/>
    <property type="match status" value="1"/>
</dbReference>
<dbReference type="Gene3D" id="3.90.1640.30">
    <property type="match status" value="1"/>
</dbReference>
<dbReference type="GO" id="GO:0006281">
    <property type="term" value="P:DNA repair"/>
    <property type="evidence" value="ECO:0007669"/>
    <property type="project" value="InterPro"/>
</dbReference>
<dbReference type="GO" id="GO:0008409">
    <property type="term" value="F:5'-3' exonuclease activity"/>
    <property type="evidence" value="ECO:0007669"/>
    <property type="project" value="InterPro"/>
</dbReference>
<keyword evidence="3" id="KW-0540">Nuclease</keyword>
<evidence type="ECO:0000259" key="6">
    <source>
        <dbReference type="Pfam" id="PF01368"/>
    </source>
</evidence>
<sequence length="578" mass="64451">MDIGGRVLKQRRIVHPSKLPNTIHPVLRKVYEARNIQSINDLDYRLVHLPSPWLFSNIHAAVELLMEALTQDWQILIVADFDADGATSCAVAVRALRLMGASQVDYLVPNRFIHGYGLTPTIVAEALQGNKPDLIITVDNGIASVEGVQAAKKAGIHVLITDHHLPGKDLPNTETIINPNLPNDSFPSKCLAGVGVIFYVMLALRSHLRDQDWFNLQNRKEPNLAQLLDLVALGTVADVASLDKVNRTLVSQGLSRIQKNYSCAGIQALISCANRSFENITSMDLGFSLGPRLNAAGRLEDMRLGIECLLTDSLEEAQQYATQLNTLNYERRKIEATMQDQAAAYLEDLNFSNERNLPLGYCLFNEAWHQGVIGLLASRIKEQVYRPVIVFAPDEKPERLKGSARSIPGLHIRDALDRVATEYPALLDSFGGHAMAAGLSLKKTNFISFQESFLAVLESQLNEEHLKQVILSDGAIDNWDLNLAEAIHAGGPWGQGFPEPLFDGVFWLESFQVVGKDHLKLALSSLDRKKQLSGIIFRYAPPDWFEPNIKINLVYRLSVNVYKYFRSVQLIIEYITQV</sequence>
<dbReference type="InterPro" id="IPR041122">
    <property type="entry name" value="RecJ_OB"/>
</dbReference>
<gene>
    <name evidence="9" type="primary">recJ</name>
    <name evidence="9" type="ORF">NSCAC_1193</name>
</gene>
<keyword evidence="5 9" id="KW-0269">Exonuclease</keyword>
<dbReference type="EMBL" id="LR778175">
    <property type="protein sequence ID" value="CAB1276481.1"/>
    <property type="molecule type" value="Genomic_DNA"/>
</dbReference>
<evidence type="ECO:0000256" key="3">
    <source>
        <dbReference type="ARBA" id="ARBA00022722"/>
    </source>
</evidence>
<dbReference type="Proteomes" id="UP000516072">
    <property type="component" value="Chromosome"/>
</dbReference>
<feature type="domain" description="DHHA1" evidence="7">
    <location>
        <begin position="365"/>
        <end position="458"/>
    </location>
</feature>
<keyword evidence="4 9" id="KW-0378">Hydrolase</keyword>
<comment type="similarity">
    <text evidence="1">Belongs to the RecJ family.</text>
</comment>
<name>A0A7G1QAE1_9GAMM</name>
<dbReference type="AlphaFoldDB" id="A0A7G1QAE1"/>
<organism evidence="9 10">
    <name type="scientific">Candidatus Nitrosacidococcus tergens</name>
    <dbReference type="NCBI Taxonomy" id="553981"/>
    <lineage>
        <taxon>Bacteria</taxon>
        <taxon>Pseudomonadati</taxon>
        <taxon>Pseudomonadota</taxon>
        <taxon>Gammaproteobacteria</taxon>
        <taxon>Chromatiales</taxon>
        <taxon>Chromatiaceae</taxon>
        <taxon>Candidatus Nitrosacidococcus</taxon>
    </lineage>
</organism>
<proteinExistence type="inferred from homology"/>
<dbReference type="InterPro" id="IPR001667">
    <property type="entry name" value="DDH_dom"/>
</dbReference>
<dbReference type="InterPro" id="IPR051673">
    <property type="entry name" value="SSDNA_exonuclease_RecJ"/>
</dbReference>
<dbReference type="RefSeq" id="WP_232085899.1">
    <property type="nucleotide sequence ID" value="NZ_LR778175.1"/>
</dbReference>
<evidence type="ECO:0000256" key="5">
    <source>
        <dbReference type="ARBA" id="ARBA00022839"/>
    </source>
</evidence>
<dbReference type="Pfam" id="PF02272">
    <property type="entry name" value="DHHA1"/>
    <property type="match status" value="1"/>
</dbReference>
<dbReference type="Gene3D" id="3.10.310.30">
    <property type="match status" value="1"/>
</dbReference>
<evidence type="ECO:0000256" key="1">
    <source>
        <dbReference type="ARBA" id="ARBA00005915"/>
    </source>
</evidence>
<evidence type="ECO:0000313" key="9">
    <source>
        <dbReference type="EMBL" id="CAB1276481.1"/>
    </source>
</evidence>
<evidence type="ECO:0000256" key="2">
    <source>
        <dbReference type="ARBA" id="ARBA00019841"/>
    </source>
</evidence>
<dbReference type="GO" id="GO:0006310">
    <property type="term" value="P:DNA recombination"/>
    <property type="evidence" value="ECO:0007669"/>
    <property type="project" value="InterPro"/>
</dbReference>
<dbReference type="NCBIfam" id="TIGR00644">
    <property type="entry name" value="recJ"/>
    <property type="match status" value="1"/>
</dbReference>
<dbReference type="InterPro" id="IPR004610">
    <property type="entry name" value="RecJ"/>
</dbReference>
<dbReference type="FunFam" id="3.90.1640.30:FF:000001">
    <property type="entry name" value="Single-stranded-DNA-specific exonuclease RecJ"/>
    <property type="match status" value="1"/>
</dbReference>
<reference evidence="9 10" key="1">
    <citation type="submission" date="2020-03" db="EMBL/GenBank/DDBJ databases">
        <authorList>
            <person name="Picone N."/>
        </authorList>
    </citation>
    <scope>NUCLEOTIDE SEQUENCE [LARGE SCALE GENOMIC DNA]</scope>
    <source>
        <strain evidence="9">NSCAC1</strain>
    </source>
</reference>
<accession>A0A7G1QAE1</accession>
<keyword evidence="10" id="KW-1185">Reference proteome</keyword>
<dbReference type="InterPro" id="IPR038763">
    <property type="entry name" value="DHH_sf"/>
</dbReference>
<dbReference type="KEGG" id="ntg:NSCAC_1193"/>
<dbReference type="Pfam" id="PF17768">
    <property type="entry name" value="RecJ_OB"/>
    <property type="match status" value="1"/>
</dbReference>
<evidence type="ECO:0000256" key="4">
    <source>
        <dbReference type="ARBA" id="ARBA00022801"/>
    </source>
</evidence>
<evidence type="ECO:0000313" key="10">
    <source>
        <dbReference type="Proteomes" id="UP000516072"/>
    </source>
</evidence>
<dbReference type="SUPFAM" id="SSF64182">
    <property type="entry name" value="DHH phosphoesterases"/>
    <property type="match status" value="1"/>
</dbReference>
<dbReference type="PANTHER" id="PTHR30255:SF2">
    <property type="entry name" value="SINGLE-STRANDED-DNA-SPECIFIC EXONUCLEASE RECJ"/>
    <property type="match status" value="1"/>
</dbReference>
<dbReference type="InterPro" id="IPR003156">
    <property type="entry name" value="DHHA1_dom"/>
</dbReference>
<evidence type="ECO:0000259" key="8">
    <source>
        <dbReference type="Pfam" id="PF17768"/>
    </source>
</evidence>
<dbReference type="PANTHER" id="PTHR30255">
    <property type="entry name" value="SINGLE-STRANDED-DNA-SPECIFIC EXONUCLEASE RECJ"/>
    <property type="match status" value="1"/>
</dbReference>